<dbReference type="Proteomes" id="UP000094389">
    <property type="component" value="Unassembled WGS sequence"/>
</dbReference>
<gene>
    <name evidence="1" type="ORF">CYBJADRAFT_23579</name>
</gene>
<dbReference type="EMBL" id="KV453936">
    <property type="protein sequence ID" value="ODV72168.1"/>
    <property type="molecule type" value="Genomic_DNA"/>
</dbReference>
<evidence type="ECO:0000313" key="1">
    <source>
        <dbReference type="EMBL" id="ODV72168.1"/>
    </source>
</evidence>
<sequence>MTHPCTTRTTAASSSISPLAHALSQASKLVNVTRAETSHLQEPLQTSCKLPERPPVGSIVSFHAFVYFFACDPHQEIRQSSGDRFPGRAKTWLPTSAAVQANRALPPSRKAKNTPTT</sequence>
<keyword evidence="2" id="KW-1185">Reference proteome</keyword>
<reference evidence="1 2" key="1">
    <citation type="journal article" date="2016" name="Proc. Natl. Acad. Sci. U.S.A.">
        <title>Comparative genomics of biotechnologically important yeasts.</title>
        <authorList>
            <person name="Riley R."/>
            <person name="Haridas S."/>
            <person name="Wolfe K.H."/>
            <person name="Lopes M.R."/>
            <person name="Hittinger C.T."/>
            <person name="Goeker M."/>
            <person name="Salamov A.A."/>
            <person name="Wisecaver J.H."/>
            <person name="Long T.M."/>
            <person name="Calvey C.H."/>
            <person name="Aerts A.L."/>
            <person name="Barry K.W."/>
            <person name="Choi C."/>
            <person name="Clum A."/>
            <person name="Coughlan A.Y."/>
            <person name="Deshpande S."/>
            <person name="Douglass A.P."/>
            <person name="Hanson S.J."/>
            <person name="Klenk H.-P."/>
            <person name="LaButti K.M."/>
            <person name="Lapidus A."/>
            <person name="Lindquist E.A."/>
            <person name="Lipzen A.M."/>
            <person name="Meier-Kolthoff J.P."/>
            <person name="Ohm R.A."/>
            <person name="Otillar R.P."/>
            <person name="Pangilinan J.L."/>
            <person name="Peng Y."/>
            <person name="Rokas A."/>
            <person name="Rosa C.A."/>
            <person name="Scheuner C."/>
            <person name="Sibirny A.A."/>
            <person name="Slot J.C."/>
            <person name="Stielow J.B."/>
            <person name="Sun H."/>
            <person name="Kurtzman C.P."/>
            <person name="Blackwell M."/>
            <person name="Grigoriev I.V."/>
            <person name="Jeffries T.W."/>
        </authorList>
    </citation>
    <scope>NUCLEOTIDE SEQUENCE [LARGE SCALE GENOMIC DNA]</scope>
    <source>
        <strain evidence="2">ATCC 18201 / CBS 1600 / BCRC 20928 / JCM 3617 / NBRC 0987 / NRRL Y-1542</strain>
    </source>
</reference>
<dbReference type="RefSeq" id="XP_020069207.1">
    <property type="nucleotide sequence ID" value="XM_020217593.1"/>
</dbReference>
<name>A0A1E4RY31_CYBJN</name>
<accession>A0A1E4RY31</accession>
<proteinExistence type="predicted"/>
<dbReference type="GeneID" id="30991989"/>
<protein>
    <submittedName>
        <fullName evidence="1">Uncharacterized protein</fullName>
    </submittedName>
</protein>
<dbReference type="AlphaFoldDB" id="A0A1E4RY31"/>
<organism evidence="1 2">
    <name type="scientific">Cyberlindnera jadinii (strain ATCC 18201 / CBS 1600 / BCRC 20928 / JCM 3617 / NBRC 0987 / NRRL Y-1542)</name>
    <name type="common">Torula yeast</name>
    <name type="synonym">Candida utilis</name>
    <dbReference type="NCBI Taxonomy" id="983966"/>
    <lineage>
        <taxon>Eukaryota</taxon>
        <taxon>Fungi</taxon>
        <taxon>Dikarya</taxon>
        <taxon>Ascomycota</taxon>
        <taxon>Saccharomycotina</taxon>
        <taxon>Saccharomycetes</taxon>
        <taxon>Phaffomycetales</taxon>
        <taxon>Phaffomycetaceae</taxon>
        <taxon>Cyberlindnera</taxon>
    </lineage>
</organism>
<evidence type="ECO:0000313" key="2">
    <source>
        <dbReference type="Proteomes" id="UP000094389"/>
    </source>
</evidence>